<feature type="transmembrane region" description="Helical" evidence="8">
    <location>
        <begin position="492"/>
        <end position="516"/>
    </location>
</feature>
<dbReference type="Pfam" id="PF00005">
    <property type="entry name" value="ABC_tran"/>
    <property type="match status" value="1"/>
</dbReference>
<dbReference type="PANTHER" id="PTHR48041:SF139">
    <property type="entry name" value="PROTEIN SCARLET"/>
    <property type="match status" value="1"/>
</dbReference>
<feature type="domain" description="ABC transporter" evidence="9">
    <location>
        <begin position="9"/>
        <end position="257"/>
    </location>
</feature>
<keyword evidence="7 8" id="KW-0472">Membrane</keyword>
<dbReference type="GeneID" id="17352608"/>
<dbReference type="Pfam" id="PF01061">
    <property type="entry name" value="ABC2_membrane"/>
    <property type="match status" value="1"/>
</dbReference>
<evidence type="ECO:0000256" key="3">
    <source>
        <dbReference type="ARBA" id="ARBA00022692"/>
    </source>
</evidence>
<keyword evidence="4" id="KW-0547">Nucleotide-binding</keyword>
<dbReference type="GO" id="GO:0016887">
    <property type="term" value="F:ATP hydrolysis activity"/>
    <property type="evidence" value="ECO:0007669"/>
    <property type="project" value="InterPro"/>
</dbReference>
<dbReference type="GO" id="GO:0016020">
    <property type="term" value="C:membrane"/>
    <property type="evidence" value="ECO:0007669"/>
    <property type="project" value="UniProtKB-SubCell"/>
</dbReference>
<dbReference type="PANTHER" id="PTHR48041">
    <property type="entry name" value="ABC TRANSPORTER G FAMILY MEMBER 28"/>
    <property type="match status" value="1"/>
</dbReference>
<keyword evidence="2" id="KW-0813">Transport</keyword>
<dbReference type="InterPro" id="IPR013525">
    <property type="entry name" value="ABC2_TM"/>
</dbReference>
<dbReference type="InterPro" id="IPR043926">
    <property type="entry name" value="ABCG_dom"/>
</dbReference>
<dbReference type="InterPro" id="IPR050352">
    <property type="entry name" value="ABCG_transporters"/>
</dbReference>
<feature type="transmembrane region" description="Helical" evidence="8">
    <location>
        <begin position="564"/>
        <end position="586"/>
    </location>
</feature>
<evidence type="ECO:0000256" key="1">
    <source>
        <dbReference type="ARBA" id="ARBA00004141"/>
    </source>
</evidence>
<proteinExistence type="predicted"/>
<dbReference type="Gene3D" id="3.40.50.300">
    <property type="entry name" value="P-loop containing nucleotide triphosphate hydrolases"/>
    <property type="match status" value="1"/>
</dbReference>
<keyword evidence="6 8" id="KW-1133">Transmembrane helix</keyword>
<evidence type="ECO:0000256" key="2">
    <source>
        <dbReference type="ARBA" id="ARBA00022448"/>
    </source>
</evidence>
<dbReference type="RefSeq" id="XP_005845324.1">
    <property type="nucleotide sequence ID" value="XM_005845262.1"/>
</dbReference>
<evidence type="ECO:0000256" key="8">
    <source>
        <dbReference type="SAM" id="Phobius"/>
    </source>
</evidence>
<dbReference type="PROSITE" id="PS50893">
    <property type="entry name" value="ABC_TRANSPORTER_2"/>
    <property type="match status" value="1"/>
</dbReference>
<feature type="transmembrane region" description="Helical" evidence="8">
    <location>
        <begin position="462"/>
        <end position="485"/>
    </location>
</feature>
<organism evidence="11">
    <name type="scientific">Chlorella variabilis</name>
    <name type="common">Green alga</name>
    <dbReference type="NCBI Taxonomy" id="554065"/>
    <lineage>
        <taxon>Eukaryota</taxon>
        <taxon>Viridiplantae</taxon>
        <taxon>Chlorophyta</taxon>
        <taxon>core chlorophytes</taxon>
        <taxon>Trebouxiophyceae</taxon>
        <taxon>Chlorellales</taxon>
        <taxon>Chlorellaceae</taxon>
        <taxon>Chlorella clade</taxon>
        <taxon>Chlorella</taxon>
    </lineage>
</organism>
<protein>
    <recommendedName>
        <fullName evidence="9">ABC transporter domain-containing protein</fullName>
    </recommendedName>
</protein>
<name>E1ZM01_CHLVA</name>
<dbReference type="InterPro" id="IPR017871">
    <property type="entry name" value="ABC_transporter-like_CS"/>
</dbReference>
<dbReference type="SMART" id="SM00382">
    <property type="entry name" value="AAA"/>
    <property type="match status" value="1"/>
</dbReference>
<dbReference type="PROSITE" id="PS00211">
    <property type="entry name" value="ABC_TRANSPORTER_1"/>
    <property type="match status" value="1"/>
</dbReference>
<dbReference type="GO" id="GO:0005524">
    <property type="term" value="F:ATP binding"/>
    <property type="evidence" value="ECO:0007669"/>
    <property type="project" value="UniProtKB-KW"/>
</dbReference>
<dbReference type="CDD" id="cd03213">
    <property type="entry name" value="ABCG_EPDR"/>
    <property type="match status" value="1"/>
</dbReference>
<dbReference type="SUPFAM" id="SSF52540">
    <property type="entry name" value="P-loop containing nucleoside triphosphate hydrolases"/>
    <property type="match status" value="1"/>
</dbReference>
<dbReference type="eggNOG" id="KOG0061">
    <property type="taxonomic scope" value="Eukaryota"/>
</dbReference>
<evidence type="ECO:0000256" key="6">
    <source>
        <dbReference type="ARBA" id="ARBA00022989"/>
    </source>
</evidence>
<comment type="subcellular location">
    <subcellularLocation>
        <location evidence="1">Membrane</location>
        <topology evidence="1">Multi-pass membrane protein</topology>
    </subcellularLocation>
</comment>
<keyword evidence="3 8" id="KW-0812">Transmembrane</keyword>
<dbReference type="InParanoid" id="E1ZM01"/>
<dbReference type="EMBL" id="GL433852">
    <property type="protein sequence ID" value="EFN53222.1"/>
    <property type="molecule type" value="Genomic_DNA"/>
</dbReference>
<dbReference type="InterPro" id="IPR027417">
    <property type="entry name" value="P-loop_NTPase"/>
</dbReference>
<dbReference type="KEGG" id="cvr:CHLNCDRAFT_137099"/>
<evidence type="ECO:0000256" key="7">
    <source>
        <dbReference type="ARBA" id="ARBA00023136"/>
    </source>
</evidence>
<dbReference type="InterPro" id="IPR003593">
    <property type="entry name" value="AAA+_ATPase"/>
</dbReference>
<sequence length="591" mass="64922">MASLKGVCIEFTDVRFVVKDRRSGAMLDILKGVTGKVEANRLTVIMGSSGAGKTTLLDVLACNLFGSGTVTGEVLVNGAPRRTSEFTQISSYVLQRDVLLASSTVRESIMIAAQLKLPRTMSHRDKVERVDEVLRELELEGCQHTLIGDELLNMKGISGGQRRRVSVGIELVKSPRVLFLDEPTSGLDSEMAVSLIDTLVKLARENRTICTTIHQPNSLITSKFDDFLLLHAGSTAYFGLWTGAVDHFAAAGCPCPQYVNPTDYFMSVLKEKGDELVLAWEKQEQQGRACGLDLEAPPPSSASLEAAAGAKGAQEEPAKLQVAPKVPWWYQVWVLSGRMMRMWWRNPAMFMSEITQYIFMGVFIGLVYLQVSDSLATGVNDRAASMWFAMAVLSFTPSYTAAVLWDKDRLLLRRESQQGMYSVTAWFAARTGTVTPMQIFQTSLFCVLMYFMVGYVPDFVNFLVFLAAFCMFQLVSETVGVMCAIVTKSSTYAVLILTFILLFLLSKVSYLTYAYAAVMANEFNNVTFYTADGEPVPGSEVFSGGVPGVSLTGVDNGLSIGANLGILFGIFVGARVLAFVLLFIMAKRKWL</sequence>
<keyword evidence="5" id="KW-0067">ATP-binding</keyword>
<dbReference type="OrthoDB" id="66620at2759"/>
<dbReference type="AlphaFoldDB" id="E1ZM01"/>
<evidence type="ECO:0000256" key="5">
    <source>
        <dbReference type="ARBA" id="ARBA00022840"/>
    </source>
</evidence>
<dbReference type="InterPro" id="IPR003439">
    <property type="entry name" value="ABC_transporter-like_ATP-bd"/>
</dbReference>
<evidence type="ECO:0000256" key="4">
    <source>
        <dbReference type="ARBA" id="ARBA00022741"/>
    </source>
</evidence>
<feature type="transmembrane region" description="Helical" evidence="8">
    <location>
        <begin position="348"/>
        <end position="371"/>
    </location>
</feature>
<dbReference type="GO" id="GO:0140359">
    <property type="term" value="F:ABC-type transporter activity"/>
    <property type="evidence" value="ECO:0007669"/>
    <property type="project" value="InterPro"/>
</dbReference>
<evidence type="ECO:0000313" key="11">
    <source>
        <dbReference type="Proteomes" id="UP000008141"/>
    </source>
</evidence>
<gene>
    <name evidence="10" type="ORF">CHLNCDRAFT_137099</name>
</gene>
<evidence type="ECO:0000313" key="10">
    <source>
        <dbReference type="EMBL" id="EFN53222.1"/>
    </source>
</evidence>
<accession>E1ZM01</accession>
<reference evidence="10 11" key="1">
    <citation type="journal article" date="2010" name="Plant Cell">
        <title>The Chlorella variabilis NC64A genome reveals adaptation to photosymbiosis, coevolution with viruses, and cryptic sex.</title>
        <authorList>
            <person name="Blanc G."/>
            <person name="Duncan G."/>
            <person name="Agarkova I."/>
            <person name="Borodovsky M."/>
            <person name="Gurnon J."/>
            <person name="Kuo A."/>
            <person name="Lindquist E."/>
            <person name="Lucas S."/>
            <person name="Pangilinan J."/>
            <person name="Polle J."/>
            <person name="Salamov A."/>
            <person name="Terry A."/>
            <person name="Yamada T."/>
            <person name="Dunigan D.D."/>
            <person name="Grigoriev I.V."/>
            <person name="Claverie J.M."/>
            <person name="Van Etten J.L."/>
        </authorList>
    </citation>
    <scope>NUCLEOTIDE SEQUENCE [LARGE SCALE GENOMIC DNA]</scope>
    <source>
        <strain evidence="10 11">NC64A</strain>
    </source>
</reference>
<keyword evidence="11" id="KW-1185">Reference proteome</keyword>
<evidence type="ECO:0000259" key="9">
    <source>
        <dbReference type="PROSITE" id="PS50893"/>
    </source>
</evidence>
<dbReference type="Proteomes" id="UP000008141">
    <property type="component" value="Unassembled WGS sequence"/>
</dbReference>
<dbReference type="OMA" id="TICTTIH"/>
<dbReference type="Pfam" id="PF19055">
    <property type="entry name" value="ABC2_membrane_7"/>
    <property type="match status" value="1"/>
</dbReference>
<feature type="transmembrane region" description="Helical" evidence="8">
    <location>
        <begin position="383"/>
        <end position="405"/>
    </location>
</feature>